<keyword evidence="2" id="KW-1185">Reference proteome</keyword>
<proteinExistence type="predicted"/>
<reference evidence="2" key="1">
    <citation type="submission" date="2017-09" db="EMBL/GenBank/DDBJ databases">
        <authorList>
            <person name="Varghese N."/>
            <person name="Submissions S."/>
        </authorList>
    </citation>
    <scope>NUCLEOTIDE SEQUENCE [LARGE SCALE GENOMIC DNA]</scope>
    <source>
        <strain evidence="2">CGMCC 1.12803</strain>
    </source>
</reference>
<gene>
    <name evidence="1" type="ORF">SAMN06297358_2645</name>
</gene>
<evidence type="ECO:0000313" key="2">
    <source>
        <dbReference type="Proteomes" id="UP000219281"/>
    </source>
</evidence>
<dbReference type="AlphaFoldDB" id="A0A286A6Z3"/>
<sequence>MTIKERLLKLYDEFAKTSDAHLKANKKLSEEGNGFFDKKLLDDFAKTKLEWQNAANAYHSYLSNIINNKINVEAEE</sequence>
<evidence type="ECO:0000313" key="1">
    <source>
        <dbReference type="EMBL" id="SOD17703.1"/>
    </source>
</evidence>
<accession>A0A286A6Z3</accession>
<protein>
    <submittedName>
        <fullName evidence="1">Uncharacterized protein</fullName>
    </submittedName>
</protein>
<dbReference type="Proteomes" id="UP000219281">
    <property type="component" value="Unassembled WGS sequence"/>
</dbReference>
<organism evidence="1 2">
    <name type="scientific">Pedobacter xixiisoli</name>
    <dbReference type="NCBI Taxonomy" id="1476464"/>
    <lineage>
        <taxon>Bacteria</taxon>
        <taxon>Pseudomonadati</taxon>
        <taxon>Bacteroidota</taxon>
        <taxon>Sphingobacteriia</taxon>
        <taxon>Sphingobacteriales</taxon>
        <taxon>Sphingobacteriaceae</taxon>
        <taxon>Pedobacter</taxon>
    </lineage>
</organism>
<dbReference type="EMBL" id="OCMT01000003">
    <property type="protein sequence ID" value="SOD17703.1"/>
    <property type="molecule type" value="Genomic_DNA"/>
</dbReference>
<name>A0A286A6Z3_9SPHI</name>
<dbReference type="RefSeq" id="WP_097132488.1">
    <property type="nucleotide sequence ID" value="NZ_OCMT01000003.1"/>
</dbReference>